<dbReference type="EMBL" id="CAMPGE010001752">
    <property type="protein sequence ID" value="CAI2360552.1"/>
    <property type="molecule type" value="Genomic_DNA"/>
</dbReference>
<dbReference type="Proteomes" id="UP001295684">
    <property type="component" value="Unassembled WGS sequence"/>
</dbReference>
<comment type="caution">
    <text evidence="1">The sequence shown here is derived from an EMBL/GenBank/DDBJ whole genome shotgun (WGS) entry which is preliminary data.</text>
</comment>
<keyword evidence="2" id="KW-1185">Reference proteome</keyword>
<evidence type="ECO:0000313" key="1">
    <source>
        <dbReference type="EMBL" id="CAI2360552.1"/>
    </source>
</evidence>
<proteinExistence type="predicted"/>
<organism evidence="1 2">
    <name type="scientific">Euplotes crassus</name>
    <dbReference type="NCBI Taxonomy" id="5936"/>
    <lineage>
        <taxon>Eukaryota</taxon>
        <taxon>Sar</taxon>
        <taxon>Alveolata</taxon>
        <taxon>Ciliophora</taxon>
        <taxon>Intramacronucleata</taxon>
        <taxon>Spirotrichea</taxon>
        <taxon>Hypotrichia</taxon>
        <taxon>Euplotida</taxon>
        <taxon>Euplotidae</taxon>
        <taxon>Moneuplotes</taxon>
    </lineage>
</organism>
<reference evidence="1" key="1">
    <citation type="submission" date="2023-07" db="EMBL/GenBank/DDBJ databases">
        <authorList>
            <consortium name="AG Swart"/>
            <person name="Singh M."/>
            <person name="Singh A."/>
            <person name="Seah K."/>
            <person name="Emmerich C."/>
        </authorList>
    </citation>
    <scope>NUCLEOTIDE SEQUENCE</scope>
    <source>
        <strain evidence="1">DP1</strain>
    </source>
</reference>
<evidence type="ECO:0000313" key="2">
    <source>
        <dbReference type="Proteomes" id="UP001295684"/>
    </source>
</evidence>
<protein>
    <submittedName>
        <fullName evidence="1">Uncharacterized protein</fullName>
    </submittedName>
</protein>
<sequence length="331" mass="39208">MKDYTQREIQRENDYKHKFSVKNNRIQQNMDRYVEGTRKQQQRQLSEELKLENSRQMYNKKLENDFYHQQSLRNHKQSQAYETLCAQVKDRNLKNQFTEYVNDMERQNIRQKTIECNNIQKSIHNSTKKRQMMYKEMLKDQIEAKKKLRTNGNMTAVEKQMNRAELKAYKNYDNQLYSFIPGINHDKFIDKGKFYKKKSSMASEGEQNRRLQELGCGRSFNLHKNREKHNFSASILPMNEPYNGTPLFINDNVNFTIDNSTKPKPKLRIPSVENSPYKAKHTQNLSMNGGSVIPTGLDHSMKLQSLNNQNSHRRGLNNPLYSSFDANIPFF</sequence>
<gene>
    <name evidence="1" type="ORF">ECRASSUSDP1_LOCUS1856</name>
</gene>
<accession>A0AAD1U1M6</accession>
<name>A0AAD1U1M6_EUPCR</name>
<dbReference type="AlphaFoldDB" id="A0AAD1U1M6"/>